<evidence type="ECO:0000259" key="1">
    <source>
        <dbReference type="PROSITE" id="PS51186"/>
    </source>
</evidence>
<name>A0A117JMD8_9MYCO</name>
<feature type="domain" description="N-acetyltransferase" evidence="1">
    <location>
        <begin position="4"/>
        <end position="167"/>
    </location>
</feature>
<dbReference type="InterPro" id="IPR000182">
    <property type="entry name" value="GNAT_dom"/>
</dbReference>
<sequence length="168" mass="18209">MSDVLVREAQRGDLDTIADIYAHYVENTVATFELVRPDRVEWNRRYGAVVEAGLPFLTAVLDGEIVGYAYCAPWKTRPAYRQTVEDSVYVAPHAVGRGVGGKLLDALLAACATAGVREVIAVIADADAAASAALHRGRGFLEAGRLTAVGFKHDRWLDTLLLQRSLLA</sequence>
<keyword evidence="3" id="KW-1185">Reference proteome</keyword>
<dbReference type="InterPro" id="IPR016181">
    <property type="entry name" value="Acyl_CoA_acyltransferase"/>
</dbReference>
<dbReference type="PANTHER" id="PTHR43072">
    <property type="entry name" value="N-ACETYLTRANSFERASE"/>
    <property type="match status" value="1"/>
</dbReference>
<dbReference type="EMBL" id="LQIR01000001">
    <property type="protein sequence ID" value="KUI21361.1"/>
    <property type="molecule type" value="Genomic_DNA"/>
</dbReference>
<comment type="caution">
    <text evidence="2">The sequence shown here is derived from an EMBL/GenBank/DDBJ whole genome shotgun (WGS) entry which is preliminary data.</text>
</comment>
<evidence type="ECO:0000313" key="2">
    <source>
        <dbReference type="EMBL" id="KUI21361.1"/>
    </source>
</evidence>
<keyword evidence="2" id="KW-0808">Transferase</keyword>
<dbReference type="PROSITE" id="PS51186">
    <property type="entry name" value="GNAT"/>
    <property type="match status" value="1"/>
</dbReference>
<evidence type="ECO:0000313" key="3">
    <source>
        <dbReference type="Proteomes" id="UP000053707"/>
    </source>
</evidence>
<dbReference type="Proteomes" id="UP000053707">
    <property type="component" value="Unassembled WGS sequence"/>
</dbReference>
<accession>A0A117JMD8</accession>
<dbReference type="GO" id="GO:0016747">
    <property type="term" value="F:acyltransferase activity, transferring groups other than amino-acyl groups"/>
    <property type="evidence" value="ECO:0007669"/>
    <property type="project" value="InterPro"/>
</dbReference>
<proteinExistence type="predicted"/>
<dbReference type="AlphaFoldDB" id="A0A117JMD8"/>
<protein>
    <submittedName>
        <fullName evidence="2">Acetyltransferase</fullName>
    </submittedName>
</protein>
<gene>
    <name evidence="2" type="ORF">AU192_10915</name>
</gene>
<organism evidence="2 3">
    <name type="scientific">Mycobacterium lehmannii</name>
    <dbReference type="NCBI Taxonomy" id="2048550"/>
    <lineage>
        <taxon>Bacteria</taxon>
        <taxon>Bacillati</taxon>
        <taxon>Actinomycetota</taxon>
        <taxon>Actinomycetes</taxon>
        <taxon>Mycobacteriales</taxon>
        <taxon>Mycobacteriaceae</taxon>
        <taxon>Mycobacterium</taxon>
    </lineage>
</organism>
<dbReference type="PANTHER" id="PTHR43072:SF8">
    <property type="entry name" value="ACYLTRANSFERASE FABY-RELATED"/>
    <property type="match status" value="1"/>
</dbReference>
<dbReference type="SUPFAM" id="SSF55729">
    <property type="entry name" value="Acyl-CoA N-acyltransferases (Nat)"/>
    <property type="match status" value="1"/>
</dbReference>
<reference evidence="2 3" key="1">
    <citation type="submission" date="2016-01" db="EMBL/GenBank/DDBJ databases">
        <authorList>
            <consortium name="TB Trials Study Group"/>
            <person name="Sutton G."/>
            <person name="Brinkac L."/>
            <person name="Sanka R."/>
            <person name="Adams M."/>
            <person name="Lau E.L."/>
            <person name="Macaden R."/>
            <person name="Grewal H.M.S."/>
        </authorList>
    </citation>
    <scope>NUCLEOTIDE SEQUENCE [LARGE SCALE GENOMIC DNA]</scope>
    <source>
        <strain evidence="2 3">IS-1744</strain>
    </source>
</reference>
<dbReference type="Pfam" id="PF00583">
    <property type="entry name" value="Acetyltransf_1"/>
    <property type="match status" value="1"/>
</dbReference>
<dbReference type="Gene3D" id="3.40.630.30">
    <property type="match status" value="1"/>
</dbReference>